<dbReference type="InterPro" id="IPR039121">
    <property type="entry name" value="NUDT19"/>
</dbReference>
<keyword evidence="4" id="KW-0378">Hydrolase</keyword>
<keyword evidence="3" id="KW-0479">Metal-binding</keyword>
<evidence type="ECO:0000256" key="6">
    <source>
        <dbReference type="ARBA" id="ARBA00023211"/>
    </source>
</evidence>
<evidence type="ECO:0000256" key="2">
    <source>
        <dbReference type="ARBA" id="ARBA00001946"/>
    </source>
</evidence>
<keyword evidence="5" id="KW-0460">Magnesium</keyword>
<evidence type="ECO:0000313" key="9">
    <source>
        <dbReference type="Proteomes" id="UP000642819"/>
    </source>
</evidence>
<feature type="region of interest" description="Disordered" evidence="7">
    <location>
        <begin position="1"/>
        <end position="25"/>
    </location>
</feature>
<evidence type="ECO:0008006" key="10">
    <source>
        <dbReference type="Google" id="ProtNLM"/>
    </source>
</evidence>
<accession>A0ABQ3GDS5</accession>
<comment type="cofactor">
    <cofactor evidence="1">
        <name>Mn(2+)</name>
        <dbReference type="ChEBI" id="CHEBI:29035"/>
    </cofactor>
</comment>
<dbReference type="InterPro" id="IPR015797">
    <property type="entry name" value="NUDIX_hydrolase-like_dom_sf"/>
</dbReference>
<dbReference type="SUPFAM" id="SSF55811">
    <property type="entry name" value="Nudix"/>
    <property type="match status" value="1"/>
</dbReference>
<gene>
    <name evidence="8" type="ORF">GCM10008096_08430</name>
</gene>
<dbReference type="Gene3D" id="3.90.79.10">
    <property type="entry name" value="Nucleoside Triphosphate Pyrophosphohydrolase"/>
    <property type="match status" value="1"/>
</dbReference>
<protein>
    <recommendedName>
        <fullName evidence="10">NUDIX hydrolase</fullName>
    </recommendedName>
</protein>
<keyword evidence="6" id="KW-0464">Manganese</keyword>
<name>A0ABQ3GDS5_9MICC</name>
<comment type="cofactor">
    <cofactor evidence="2">
        <name>Mg(2+)</name>
        <dbReference type="ChEBI" id="CHEBI:18420"/>
    </cofactor>
</comment>
<evidence type="ECO:0000256" key="5">
    <source>
        <dbReference type="ARBA" id="ARBA00022842"/>
    </source>
</evidence>
<evidence type="ECO:0000256" key="4">
    <source>
        <dbReference type="ARBA" id="ARBA00022801"/>
    </source>
</evidence>
<reference evidence="9" key="1">
    <citation type="journal article" date="2019" name="Int. J. Syst. Evol. Microbiol.">
        <title>The Global Catalogue of Microorganisms (GCM) 10K type strain sequencing project: providing services to taxonomists for standard genome sequencing and annotation.</title>
        <authorList>
            <consortium name="The Broad Institute Genomics Platform"/>
            <consortium name="The Broad Institute Genome Sequencing Center for Infectious Disease"/>
            <person name="Wu L."/>
            <person name="Ma J."/>
        </authorList>
    </citation>
    <scope>NUCLEOTIDE SEQUENCE [LARGE SCALE GENOMIC DNA]</scope>
    <source>
        <strain evidence="9">KCTC 19466</strain>
    </source>
</reference>
<dbReference type="PANTHER" id="PTHR12318:SF0">
    <property type="entry name" value="ACYL-COENZYME A DIPHOSPHATASE NUDT19"/>
    <property type="match status" value="1"/>
</dbReference>
<sequence>MKLNWSRNSPDGRRPVGGARTLGARSLGAPATETLSRHFELPPDQQPAAENWVNHGERTPRAARRASSVVLLRDGTRGVETYLGYRRGHSPLGTIAFPGGSEGNDDDANVAWFGPTPGQWADKLGILDHREARARIVCAARELFEETGVLLAGGDELSVLEDCSSNEWMELRQAVAEEDISFSELLNGRGLGLRTDLLRPLARWVSPDFAHRRFDTWYFAAAMPVRQQARLLEGKGTWSAWKSAADVLEDRGTTALGDEVDHQETVGLTLSQATVPAVEVILEKIATTRGTIAYLAHRRELKTFHPQLVSAGGQFVLEVSVSTASEGGICWRSR</sequence>
<comment type="caution">
    <text evidence="8">The sequence shown here is derived from an EMBL/GenBank/DDBJ whole genome shotgun (WGS) entry which is preliminary data.</text>
</comment>
<dbReference type="PANTHER" id="PTHR12318">
    <property type="entry name" value="TESTOSTERONE-REGULATED PROTEIN RP2"/>
    <property type="match status" value="1"/>
</dbReference>
<proteinExistence type="predicted"/>
<dbReference type="Proteomes" id="UP000642819">
    <property type="component" value="Unassembled WGS sequence"/>
</dbReference>
<evidence type="ECO:0000256" key="7">
    <source>
        <dbReference type="SAM" id="MobiDB-lite"/>
    </source>
</evidence>
<evidence type="ECO:0000256" key="1">
    <source>
        <dbReference type="ARBA" id="ARBA00001936"/>
    </source>
</evidence>
<organism evidence="8 9">
    <name type="scientific">Zhihengliuella salsuginis</name>
    <dbReference type="NCBI Taxonomy" id="578222"/>
    <lineage>
        <taxon>Bacteria</taxon>
        <taxon>Bacillati</taxon>
        <taxon>Actinomycetota</taxon>
        <taxon>Actinomycetes</taxon>
        <taxon>Micrococcales</taxon>
        <taxon>Micrococcaceae</taxon>
        <taxon>Zhihengliuella</taxon>
    </lineage>
</organism>
<dbReference type="EMBL" id="BMXK01000003">
    <property type="protein sequence ID" value="GHD02848.1"/>
    <property type="molecule type" value="Genomic_DNA"/>
</dbReference>
<evidence type="ECO:0000313" key="8">
    <source>
        <dbReference type="EMBL" id="GHD02848.1"/>
    </source>
</evidence>
<evidence type="ECO:0000256" key="3">
    <source>
        <dbReference type="ARBA" id="ARBA00022723"/>
    </source>
</evidence>
<keyword evidence="9" id="KW-1185">Reference proteome</keyword>